<dbReference type="Proteomes" id="UP000054270">
    <property type="component" value="Unassembled WGS sequence"/>
</dbReference>
<feature type="region of interest" description="Disordered" evidence="1">
    <location>
        <begin position="55"/>
        <end position="86"/>
    </location>
</feature>
<gene>
    <name evidence="2" type="ORF">HYPSUDRAFT_207540</name>
</gene>
<evidence type="ECO:0000256" key="1">
    <source>
        <dbReference type="SAM" id="MobiDB-lite"/>
    </source>
</evidence>
<organism evidence="2 3">
    <name type="scientific">Hypholoma sublateritium (strain FD-334 SS-4)</name>
    <dbReference type="NCBI Taxonomy" id="945553"/>
    <lineage>
        <taxon>Eukaryota</taxon>
        <taxon>Fungi</taxon>
        <taxon>Dikarya</taxon>
        <taxon>Basidiomycota</taxon>
        <taxon>Agaricomycotina</taxon>
        <taxon>Agaricomycetes</taxon>
        <taxon>Agaricomycetidae</taxon>
        <taxon>Agaricales</taxon>
        <taxon>Agaricineae</taxon>
        <taxon>Strophariaceae</taxon>
        <taxon>Hypholoma</taxon>
    </lineage>
</organism>
<evidence type="ECO:0000313" key="3">
    <source>
        <dbReference type="Proteomes" id="UP000054270"/>
    </source>
</evidence>
<keyword evidence="3" id="KW-1185">Reference proteome</keyword>
<dbReference type="AlphaFoldDB" id="A0A0D2N9S1"/>
<sequence>MSLSVSKFRHALYIIPAHVYPAAVSAQITNHSMNQSHALTSVTMQSPAAAASYSSAISSPSAVPPPPLPAAAADTRPTRGSMCRRR</sequence>
<protein>
    <submittedName>
        <fullName evidence="2">Uncharacterized protein</fullName>
    </submittedName>
</protein>
<name>A0A0D2N9S1_HYPSF</name>
<evidence type="ECO:0000313" key="2">
    <source>
        <dbReference type="EMBL" id="KJA15874.1"/>
    </source>
</evidence>
<reference evidence="3" key="1">
    <citation type="submission" date="2014-04" db="EMBL/GenBank/DDBJ databases">
        <title>Evolutionary Origins and Diversification of the Mycorrhizal Mutualists.</title>
        <authorList>
            <consortium name="DOE Joint Genome Institute"/>
            <consortium name="Mycorrhizal Genomics Consortium"/>
            <person name="Kohler A."/>
            <person name="Kuo A."/>
            <person name="Nagy L.G."/>
            <person name="Floudas D."/>
            <person name="Copeland A."/>
            <person name="Barry K.W."/>
            <person name="Cichocki N."/>
            <person name="Veneault-Fourrey C."/>
            <person name="LaButti K."/>
            <person name="Lindquist E.A."/>
            <person name="Lipzen A."/>
            <person name="Lundell T."/>
            <person name="Morin E."/>
            <person name="Murat C."/>
            <person name="Riley R."/>
            <person name="Ohm R."/>
            <person name="Sun H."/>
            <person name="Tunlid A."/>
            <person name="Henrissat B."/>
            <person name="Grigoriev I.V."/>
            <person name="Hibbett D.S."/>
            <person name="Martin F."/>
        </authorList>
    </citation>
    <scope>NUCLEOTIDE SEQUENCE [LARGE SCALE GENOMIC DNA]</scope>
    <source>
        <strain evidence="3">FD-334 SS-4</strain>
    </source>
</reference>
<dbReference type="EMBL" id="KN817633">
    <property type="protein sequence ID" value="KJA15874.1"/>
    <property type="molecule type" value="Genomic_DNA"/>
</dbReference>
<accession>A0A0D2N9S1</accession>
<proteinExistence type="predicted"/>